<dbReference type="Proteomes" id="UP001603857">
    <property type="component" value="Unassembled WGS sequence"/>
</dbReference>
<comment type="PTM">
    <text evidence="9">PSK-alpha is produced by endopeptidase digestion. PSK-beta is produced from PSK-alpha by exopeptidase digestion.</text>
</comment>
<evidence type="ECO:0000256" key="7">
    <source>
        <dbReference type="ARBA" id="ARBA00022782"/>
    </source>
</evidence>
<evidence type="ECO:0000313" key="10">
    <source>
        <dbReference type="EMBL" id="KAL2317858.1"/>
    </source>
</evidence>
<organism evidence="10 11">
    <name type="scientific">Flemingia macrophylla</name>
    <dbReference type="NCBI Taxonomy" id="520843"/>
    <lineage>
        <taxon>Eukaryota</taxon>
        <taxon>Viridiplantae</taxon>
        <taxon>Streptophyta</taxon>
        <taxon>Embryophyta</taxon>
        <taxon>Tracheophyta</taxon>
        <taxon>Spermatophyta</taxon>
        <taxon>Magnoliopsida</taxon>
        <taxon>eudicotyledons</taxon>
        <taxon>Gunneridae</taxon>
        <taxon>Pentapetalae</taxon>
        <taxon>rosids</taxon>
        <taxon>fabids</taxon>
        <taxon>Fabales</taxon>
        <taxon>Fabaceae</taxon>
        <taxon>Papilionoideae</taxon>
        <taxon>50 kb inversion clade</taxon>
        <taxon>NPAAA clade</taxon>
        <taxon>indigoferoid/millettioid clade</taxon>
        <taxon>Phaseoleae</taxon>
        <taxon>Flemingia</taxon>
    </lineage>
</organism>
<evidence type="ECO:0000313" key="11">
    <source>
        <dbReference type="Proteomes" id="UP001603857"/>
    </source>
</evidence>
<comment type="similarity">
    <text evidence="2 9">Belongs to the phytosulfokine family.</text>
</comment>
<evidence type="ECO:0000256" key="1">
    <source>
        <dbReference type="ARBA" id="ARBA00004613"/>
    </source>
</evidence>
<gene>
    <name evidence="10" type="ORF">Fmac_031734</name>
</gene>
<keyword evidence="6 9" id="KW-0732">Signal</keyword>
<keyword evidence="3 9" id="KW-0217">Developmental protein</keyword>
<sequence length="93" mass="10706">MKLLCVCLRKLILHLVELGSKIPKYFMVSSNVNFEIVYGFENHHFSIEVGVAAIKAETDTESCEEQTEECLARRTLSKCTLHYIQKEKEGRNN</sequence>
<evidence type="ECO:0000256" key="2">
    <source>
        <dbReference type="ARBA" id="ARBA00010781"/>
    </source>
</evidence>
<keyword evidence="5 9" id="KW-0765">Sulfation</keyword>
<evidence type="ECO:0000256" key="8">
    <source>
        <dbReference type="ARBA" id="ARBA00023030"/>
    </source>
</evidence>
<dbReference type="GO" id="GO:0005576">
    <property type="term" value="C:extracellular region"/>
    <property type="evidence" value="ECO:0007669"/>
    <property type="project" value="UniProtKB-SubCell"/>
</dbReference>
<evidence type="ECO:0000256" key="4">
    <source>
        <dbReference type="ARBA" id="ARBA00022525"/>
    </source>
</evidence>
<reference evidence="10 11" key="1">
    <citation type="submission" date="2024-08" db="EMBL/GenBank/DDBJ databases">
        <title>Insights into the chromosomal genome structure of Flemingia macrophylla.</title>
        <authorList>
            <person name="Ding Y."/>
            <person name="Zhao Y."/>
            <person name="Bi W."/>
            <person name="Wu M."/>
            <person name="Zhao G."/>
            <person name="Gong Y."/>
            <person name="Li W."/>
            <person name="Zhang P."/>
        </authorList>
    </citation>
    <scope>NUCLEOTIDE SEQUENCE [LARGE SCALE GENOMIC DNA]</scope>
    <source>
        <strain evidence="10">DYQJB</strain>
        <tissue evidence="10">Leaf</tissue>
    </source>
</reference>
<name>A0ABD1L3C2_9FABA</name>
<comment type="subcellular location">
    <subcellularLocation>
        <location evidence="1 9">Secreted</location>
    </subcellularLocation>
</comment>
<comment type="caution">
    <text evidence="10">The sequence shown here is derived from an EMBL/GenBank/DDBJ whole genome shotgun (WGS) entry which is preliminary data.</text>
</comment>
<proteinExistence type="inferred from homology"/>
<evidence type="ECO:0000256" key="6">
    <source>
        <dbReference type="ARBA" id="ARBA00022729"/>
    </source>
</evidence>
<evidence type="ECO:0000256" key="3">
    <source>
        <dbReference type="ARBA" id="ARBA00022473"/>
    </source>
</evidence>
<keyword evidence="8 9" id="KW-0339">Growth factor</keyword>
<feature type="signal peptide" evidence="9">
    <location>
        <begin position="1"/>
        <end position="18"/>
    </location>
</feature>
<dbReference type="InterPro" id="IPR009438">
    <property type="entry name" value="Phytosulfokine"/>
</dbReference>
<feature type="chain" id="PRO_5044533835" description="Phytosulfokine" evidence="9">
    <location>
        <begin position="19"/>
        <end position="93"/>
    </location>
</feature>
<comment type="function">
    <text evidence="9">Promotes plant cell differentiation, organogenesis and somatic embryogenesis as well as cell proliferation.</text>
</comment>
<dbReference type="AlphaFoldDB" id="A0ABD1L3C2"/>
<protein>
    <recommendedName>
        <fullName evidence="9">Phytosulfokine</fullName>
    </recommendedName>
    <component>
        <recommendedName>
            <fullName evidence="9">Phytosulfokine-alpha</fullName>
            <shortName evidence="9">PSK-alpha</shortName>
            <shortName evidence="9">Phytosulfokine-a</shortName>
        </recommendedName>
    </component>
    <component>
        <recommendedName>
            <fullName evidence="9">Phytosulfokine-beta</fullName>
            <shortName evidence="9">PSK-beta</shortName>
            <shortName evidence="9">Phytosulfokine-b</shortName>
        </recommendedName>
    </component>
</protein>
<dbReference type="Pfam" id="PF06404">
    <property type="entry name" value="PSK"/>
    <property type="match status" value="1"/>
</dbReference>
<keyword evidence="7 9" id="KW-0221">Differentiation</keyword>
<evidence type="ECO:0000256" key="9">
    <source>
        <dbReference type="RuleBase" id="RU368031"/>
    </source>
</evidence>
<dbReference type="GO" id="GO:0030154">
    <property type="term" value="P:cell differentiation"/>
    <property type="evidence" value="ECO:0007669"/>
    <property type="project" value="UniProtKB-UniRule"/>
</dbReference>
<dbReference type="EMBL" id="JBGMDY010000011">
    <property type="protein sequence ID" value="KAL2317858.1"/>
    <property type="molecule type" value="Genomic_DNA"/>
</dbReference>
<keyword evidence="4 9" id="KW-0964">Secreted</keyword>
<comment type="PTM">
    <text evidence="9">Sulfation is important for activity and for the binding to a putative membrane receptor.</text>
</comment>
<evidence type="ECO:0000256" key="5">
    <source>
        <dbReference type="ARBA" id="ARBA00022641"/>
    </source>
</evidence>
<dbReference type="GO" id="GO:0008083">
    <property type="term" value="F:growth factor activity"/>
    <property type="evidence" value="ECO:0007669"/>
    <property type="project" value="UniProtKB-UniRule"/>
</dbReference>
<keyword evidence="11" id="KW-1185">Reference proteome</keyword>
<dbReference type="GO" id="GO:0008283">
    <property type="term" value="P:cell population proliferation"/>
    <property type="evidence" value="ECO:0007669"/>
    <property type="project" value="UniProtKB-UniRule"/>
</dbReference>
<accession>A0ABD1L3C2</accession>